<accession>A0A087HRM8</accession>
<sequence length="34" mass="3746">MKTESKGNVIGPSLGMPNSSSDIFKSSWNTELFR</sequence>
<protein>
    <submittedName>
        <fullName evidence="2">Uncharacterized protein</fullName>
    </submittedName>
</protein>
<dbReference type="Gramene" id="KFK44780">
    <property type="protein sequence ID" value="KFK44780"/>
    <property type="gene ID" value="AALP_AA1G302200"/>
</dbReference>
<evidence type="ECO:0000256" key="1">
    <source>
        <dbReference type="SAM" id="MobiDB-lite"/>
    </source>
</evidence>
<gene>
    <name evidence="2" type="ordered locus">AALP_Aa1g302200</name>
</gene>
<reference evidence="3" key="1">
    <citation type="journal article" date="2015" name="Nat. Plants">
        <title>Genome expansion of Arabis alpina linked with retrotransposition and reduced symmetric DNA methylation.</title>
        <authorList>
            <person name="Willing E.M."/>
            <person name="Rawat V."/>
            <person name="Mandakova T."/>
            <person name="Maumus F."/>
            <person name="James G.V."/>
            <person name="Nordstroem K.J."/>
            <person name="Becker C."/>
            <person name="Warthmann N."/>
            <person name="Chica C."/>
            <person name="Szarzynska B."/>
            <person name="Zytnicki M."/>
            <person name="Albani M.C."/>
            <person name="Kiefer C."/>
            <person name="Bergonzi S."/>
            <person name="Castaings L."/>
            <person name="Mateos J.L."/>
            <person name="Berns M.C."/>
            <person name="Bujdoso N."/>
            <person name="Piofczyk T."/>
            <person name="de Lorenzo L."/>
            <person name="Barrero-Sicilia C."/>
            <person name="Mateos I."/>
            <person name="Piednoel M."/>
            <person name="Hagmann J."/>
            <person name="Chen-Min-Tao R."/>
            <person name="Iglesias-Fernandez R."/>
            <person name="Schuster S.C."/>
            <person name="Alonso-Blanco C."/>
            <person name="Roudier F."/>
            <person name="Carbonero P."/>
            <person name="Paz-Ares J."/>
            <person name="Davis S.J."/>
            <person name="Pecinka A."/>
            <person name="Quesneville H."/>
            <person name="Colot V."/>
            <person name="Lysak M.A."/>
            <person name="Weigel D."/>
            <person name="Coupland G."/>
            <person name="Schneeberger K."/>
        </authorList>
    </citation>
    <scope>NUCLEOTIDE SEQUENCE [LARGE SCALE GENOMIC DNA]</scope>
    <source>
        <strain evidence="3">cv. Pajares</strain>
    </source>
</reference>
<feature type="compositionally biased region" description="Polar residues" evidence="1">
    <location>
        <begin position="16"/>
        <end position="34"/>
    </location>
</feature>
<dbReference type="AlphaFoldDB" id="A0A087HRM8"/>
<dbReference type="EMBL" id="CM002869">
    <property type="protein sequence ID" value="KFK44780.1"/>
    <property type="molecule type" value="Genomic_DNA"/>
</dbReference>
<evidence type="ECO:0000313" key="3">
    <source>
        <dbReference type="Proteomes" id="UP000029120"/>
    </source>
</evidence>
<feature type="region of interest" description="Disordered" evidence="1">
    <location>
        <begin position="1"/>
        <end position="34"/>
    </location>
</feature>
<name>A0A087HRM8_ARAAL</name>
<proteinExistence type="predicted"/>
<evidence type="ECO:0000313" key="2">
    <source>
        <dbReference type="EMBL" id="KFK44780.1"/>
    </source>
</evidence>
<dbReference type="Proteomes" id="UP000029120">
    <property type="component" value="Chromosome 1"/>
</dbReference>
<keyword evidence="3" id="KW-1185">Reference proteome</keyword>
<organism evidence="2 3">
    <name type="scientific">Arabis alpina</name>
    <name type="common">Alpine rock-cress</name>
    <dbReference type="NCBI Taxonomy" id="50452"/>
    <lineage>
        <taxon>Eukaryota</taxon>
        <taxon>Viridiplantae</taxon>
        <taxon>Streptophyta</taxon>
        <taxon>Embryophyta</taxon>
        <taxon>Tracheophyta</taxon>
        <taxon>Spermatophyta</taxon>
        <taxon>Magnoliopsida</taxon>
        <taxon>eudicotyledons</taxon>
        <taxon>Gunneridae</taxon>
        <taxon>Pentapetalae</taxon>
        <taxon>rosids</taxon>
        <taxon>malvids</taxon>
        <taxon>Brassicales</taxon>
        <taxon>Brassicaceae</taxon>
        <taxon>Arabideae</taxon>
        <taxon>Arabis</taxon>
    </lineage>
</organism>